<dbReference type="PANTHER" id="PTHR46082">
    <property type="entry name" value="ATP/GTP-BINDING PROTEIN-RELATED"/>
    <property type="match status" value="1"/>
</dbReference>
<dbReference type="PANTHER" id="PTHR46082:SF11">
    <property type="entry name" value="AAA+ ATPASE DOMAIN-CONTAINING PROTEIN-RELATED"/>
    <property type="match status" value="1"/>
</dbReference>
<dbReference type="Proteomes" id="UP000183971">
    <property type="component" value="Unassembled WGS sequence"/>
</dbReference>
<evidence type="ECO:0000256" key="2">
    <source>
        <dbReference type="SAM" id="MobiDB-lite"/>
    </source>
</evidence>
<accession>A0A1L7VXT4</accession>
<dbReference type="InterPro" id="IPR053137">
    <property type="entry name" value="NLR-like"/>
</dbReference>
<dbReference type="SUPFAM" id="SSF53167">
    <property type="entry name" value="Purine and uridine phosphorylases"/>
    <property type="match status" value="1"/>
</dbReference>
<reference evidence="5" key="1">
    <citation type="journal article" date="2016" name="Genome Biol. Evol.">
        <title>Comparative 'omics' of the Fusarium fujikuroi species complex highlights differences in genetic potential and metabolite synthesis.</title>
        <authorList>
            <person name="Niehaus E.-M."/>
            <person name="Muensterkoetter M."/>
            <person name="Proctor R.H."/>
            <person name="Brown D.W."/>
            <person name="Sharon A."/>
            <person name="Idan Y."/>
            <person name="Oren-Young L."/>
            <person name="Sieber C.M."/>
            <person name="Novak O."/>
            <person name="Pencik A."/>
            <person name="Tarkowska D."/>
            <person name="Hromadova K."/>
            <person name="Freeman S."/>
            <person name="Maymon M."/>
            <person name="Elazar M."/>
            <person name="Youssef S.A."/>
            <person name="El-Shabrawy E.S.M."/>
            <person name="Shalaby A.B.A."/>
            <person name="Houterman P."/>
            <person name="Brock N.L."/>
            <person name="Burkhardt I."/>
            <person name="Tsavkelova E.A."/>
            <person name="Dickschat J.S."/>
            <person name="Galuszka P."/>
            <person name="Gueldener U."/>
            <person name="Tudzynski B."/>
        </authorList>
    </citation>
    <scope>NUCLEOTIDE SEQUENCE [LARGE SCALE GENOMIC DNA]</scope>
    <source>
        <strain evidence="5">ET1</strain>
    </source>
</reference>
<dbReference type="InterPro" id="IPR027417">
    <property type="entry name" value="P-loop_NTPase"/>
</dbReference>
<name>A0A1L7VXT4_FUSPR</name>
<evidence type="ECO:0000259" key="3">
    <source>
        <dbReference type="PROSITE" id="PS50837"/>
    </source>
</evidence>
<dbReference type="VEuPathDB" id="FungiDB:FPRO_15585"/>
<dbReference type="InterPro" id="IPR000845">
    <property type="entry name" value="Nucleoside_phosphorylase_d"/>
</dbReference>
<proteinExistence type="predicted"/>
<gene>
    <name evidence="4" type="ORF">FPRO_15585</name>
</gene>
<dbReference type="InterPro" id="IPR035994">
    <property type="entry name" value="Nucleoside_phosphorylase_sf"/>
</dbReference>
<evidence type="ECO:0000313" key="5">
    <source>
        <dbReference type="Proteomes" id="UP000183971"/>
    </source>
</evidence>
<dbReference type="RefSeq" id="XP_031085774.1">
    <property type="nucleotide sequence ID" value="XM_031220079.1"/>
</dbReference>
<dbReference type="InterPro" id="IPR007111">
    <property type="entry name" value="NACHT_NTPase"/>
</dbReference>
<sequence>MASASWLNPQSRAIGLGQAVSEFASDLSEEQKRSFRAQKENFSSPKDTDVITAIVEIHEVAARNQASNVRRYVPRMINFLKAVQEFASLQDDTPDKFLSWRTGSVWLLVRLTFTRLALTPCWLEAILELFMGSCGSSPFDVRIGFLNSHPEELRWSLYDYYSKVIRICHYLFLLQPRRGYPETISFSADSTLKHYKSALERCTISINQRLAILKRQHHYSDPTYNGSYARDPTNSTKRELDLEKHVEYLQTLEIQLKHDYGATWKSIRMIGSTSLFVFEPSYERFIDCSSSSTLLYSGNAGAGKSVILANMVDDLDRRQLETPQIVFFFCIQDEVNSLQALVILGAIYHQVLKRLLLTSRASHVSKGLGVLSTILDNTVDVASDLRIALEAAGMTYLVLDGLDKCQESERAKVIEVLQRLQTQCSLSICLSTRPGVLTGIGWTNLHSIDIPTDNPDVSSYIDSETSRLLNHGELTIADPTLELQIRSALTTAAKGNFLRAKRSMQLLCAHKTDSDIVRLLADFREDFNDSDTEAMQSKSPTAPAPIAPSGFTDSAYASASLIDNNKNTNDGQAVDESLQGLDDPTIDDSATIYSDVSRTTFYKEQLYIQELAKDLYNKISFQAVDLGQDHRVDISATLPRLLKAFALKIGYCATTQMHRDVMAFVHRHRSEITEAFLDIYLSQREMEPREIACPTPVEVEPMDVYPGQMEIERTEIQDDHRSMSLNERMALWEQSEDWEQPSIVEGLDNLELVEAEEEDEYEEADIWVAAYRDFAPGTEAYSWLMTQLQRNMDSVLEEPTAIQLIRDQVLSSVPSPHMISRSVSSESCSVLFDLDWDIIEFFDSQEFSKSPDEVLLAVITLTGSPSDAQASNCTQFLKQTWPTTGDMILRLIRGLLRLEGGHTHEYHLPDHTRLTAWINGSKVMVQANGSAASISETGEQLAWLGAALRSSPYPNGLSYCTPSIRSMHQDPEMPQAVVCVIGFELEQLLEPPDNSNGHCWHGIFKNPTLVKGFPILPKVERNTGLEIPLNIMAGLARADRVDQFNGKVYIKGFSTMLVPTKQSKEVVYWHLIYNEDGSRISYLDDNLNRDVLAGTPDLTAHRHVLGWCSEARFYSGSSQAQYHVRHSELPKLHSGCALAGTVITLGRMITGGHSFELGIKDTPIHVARNGYIPRLKWISSKFFLLWDEADKRGWLTNGTSVLLHVVRASLAYDSTDKFQSAFLFKAGDLQESTKPFTSDSAIDVLINSKNLALKLYPEKNGFITLRDRVDQYYNLLEKMLDHQAYITSRHTGSLEGMPRKNLEGWDFEDLSANRDPLHPRLVTLEPAGKGWVDLTRDLQAVTLAGSGFGELIRPAGPALCDYWSQLPRHRYLLACSISDMEDVVRDHRSSESDHTRLSDNLIWHNAVDISGKCQCGDDARHHGEPVHVAFPSALSHKLFPNKSPIKLSGAAVFGHNPGFSWTWGDTGPPTQQQSKQEIGVRYVLDKADKDSGIGESLGASSSESHASPIPSSSISRAPLSLRKSNTAPPSVRNIYSRNEYTVGILCALAVELKAVRALFDQRHQHLPSVIGDNNQYALGEMARHMVVATSLPAGEYGTNAAASAVSDMMRSFTSIQFCLLVGIAGGAPSEDNDIRLGDVVVSLPTQTYPGVIQYDLGKENEGSEFEVTGVLQRPPRILTNAISKIRSDPDIGVDALNPHLTSIVESLPAYGNPGQELDVLSRAACTRRTCKPDCTHLEQRLPRLTAEPMIHYGLVASGNRVVKDATLRDQLSRKHGVLCFEMEAAGVMNRAGCLVIRGICDYSDAQKNKIWQNYAAAVAAAYTKLLLSAVAVNNDLGGGNVRMDGEPMFKKRRMNSGNEGWD</sequence>
<dbReference type="GeneID" id="42060441"/>
<dbReference type="InterPro" id="IPR056884">
    <property type="entry name" value="NPHP3-like_N"/>
</dbReference>
<dbReference type="Gene3D" id="3.40.50.300">
    <property type="entry name" value="P-loop containing nucleotide triphosphate hydrolases"/>
    <property type="match status" value="1"/>
</dbReference>
<evidence type="ECO:0000313" key="4">
    <source>
        <dbReference type="EMBL" id="CZR45240.1"/>
    </source>
</evidence>
<keyword evidence="5" id="KW-1185">Reference proteome</keyword>
<feature type="domain" description="NACHT" evidence="3">
    <location>
        <begin position="292"/>
        <end position="420"/>
    </location>
</feature>
<dbReference type="EMBL" id="FJOF01000009">
    <property type="protein sequence ID" value="CZR45240.1"/>
    <property type="molecule type" value="Genomic_DNA"/>
</dbReference>
<feature type="region of interest" description="Disordered" evidence="2">
    <location>
        <begin position="1493"/>
        <end position="1530"/>
    </location>
</feature>
<dbReference type="GO" id="GO:0009116">
    <property type="term" value="P:nucleoside metabolic process"/>
    <property type="evidence" value="ECO:0007669"/>
    <property type="project" value="InterPro"/>
</dbReference>
<organism evidence="4 5">
    <name type="scientific">Fusarium proliferatum (strain ET1)</name>
    <name type="common">Orchid endophyte fungus</name>
    <dbReference type="NCBI Taxonomy" id="1227346"/>
    <lineage>
        <taxon>Eukaryota</taxon>
        <taxon>Fungi</taxon>
        <taxon>Dikarya</taxon>
        <taxon>Ascomycota</taxon>
        <taxon>Pezizomycotina</taxon>
        <taxon>Sordariomycetes</taxon>
        <taxon>Hypocreomycetidae</taxon>
        <taxon>Hypocreales</taxon>
        <taxon>Nectriaceae</taxon>
        <taxon>Fusarium</taxon>
        <taxon>Fusarium fujikuroi species complex</taxon>
    </lineage>
</organism>
<dbReference type="Gene3D" id="3.40.50.1580">
    <property type="entry name" value="Nucleoside phosphorylase domain"/>
    <property type="match status" value="1"/>
</dbReference>
<feature type="compositionally biased region" description="Low complexity" evidence="2">
    <location>
        <begin position="1493"/>
        <end position="1522"/>
    </location>
</feature>
<dbReference type="GO" id="GO:0003824">
    <property type="term" value="F:catalytic activity"/>
    <property type="evidence" value="ECO:0007669"/>
    <property type="project" value="InterPro"/>
</dbReference>
<dbReference type="Pfam" id="PF01048">
    <property type="entry name" value="PNP_UDP_1"/>
    <property type="match status" value="1"/>
</dbReference>
<dbReference type="Pfam" id="PF24883">
    <property type="entry name" value="NPHP3_N"/>
    <property type="match status" value="1"/>
</dbReference>
<dbReference type="PROSITE" id="PS50837">
    <property type="entry name" value="NACHT"/>
    <property type="match status" value="1"/>
</dbReference>
<evidence type="ECO:0000256" key="1">
    <source>
        <dbReference type="ARBA" id="ARBA00022737"/>
    </source>
</evidence>
<protein>
    <submittedName>
        <fullName evidence="4">Related to nucleoside phosphorylase</fullName>
    </submittedName>
</protein>
<keyword evidence="1" id="KW-0677">Repeat</keyword>
<comment type="caution">
    <text evidence="4">The sequence shown here is derived from an EMBL/GenBank/DDBJ whole genome shotgun (WGS) entry which is preliminary data.</text>
</comment>